<dbReference type="SUPFAM" id="SSF52540">
    <property type="entry name" value="P-loop containing nucleoside triphosphate hydrolases"/>
    <property type="match status" value="1"/>
</dbReference>
<protein>
    <submittedName>
        <fullName evidence="2">Chromosome partitioning protein</fullName>
    </submittedName>
</protein>
<dbReference type="InterPro" id="IPR050678">
    <property type="entry name" value="DNA_Partitioning_ATPase"/>
</dbReference>
<proteinExistence type="predicted"/>
<evidence type="ECO:0000313" key="3">
    <source>
        <dbReference type="Proteomes" id="UP000198977"/>
    </source>
</evidence>
<evidence type="ECO:0000259" key="1">
    <source>
        <dbReference type="Pfam" id="PF01656"/>
    </source>
</evidence>
<dbReference type="Pfam" id="PF01656">
    <property type="entry name" value="CbiA"/>
    <property type="match status" value="1"/>
</dbReference>
<feature type="domain" description="CobQ/CobB/MinD/ParA nucleotide binding" evidence="1">
    <location>
        <begin position="4"/>
        <end position="181"/>
    </location>
</feature>
<gene>
    <name evidence="2" type="ORF">SAMN04488523_12114</name>
</gene>
<dbReference type="CDD" id="cd02042">
    <property type="entry name" value="ParAB_family"/>
    <property type="match status" value="1"/>
</dbReference>
<dbReference type="Gene3D" id="3.40.50.300">
    <property type="entry name" value="P-loop containing nucleotide triphosphate hydrolases"/>
    <property type="match status" value="1"/>
</dbReference>
<dbReference type="AlphaFoldDB" id="A0A1I2GBJ0"/>
<evidence type="ECO:0000313" key="2">
    <source>
        <dbReference type="EMBL" id="SFF14533.1"/>
    </source>
</evidence>
<dbReference type="PANTHER" id="PTHR13696:SF96">
    <property type="entry name" value="COBQ_COBB_MIND_PARA NUCLEOTIDE BINDING DOMAIN-CONTAINING PROTEIN"/>
    <property type="match status" value="1"/>
</dbReference>
<dbReference type="STRING" id="74348.SAMN04488523_12114"/>
<dbReference type="PANTHER" id="PTHR13696">
    <property type="entry name" value="P-LOOP CONTAINING NUCLEOSIDE TRIPHOSPHATE HYDROLASE"/>
    <property type="match status" value="1"/>
</dbReference>
<dbReference type="InterPro" id="IPR002586">
    <property type="entry name" value="CobQ/CobB/MinD/ParA_Nub-bd_dom"/>
</dbReference>
<sequence>MPIISVASPKGGCGKTTTSITLACELARKGLSVVIVDADPLMWSYKWGELDGRPANIQVIGGVKAEDVAVVAMDAAERVDFVIVDSEGTGNLATANAVGASDLVIIPVQGSAMDGEAGVLTLAMVASEGRKARRVIPAAVVLTRTRHIETRAVKALRERYQELNVQLMHTSIAERAAFNALTDFGGDLVDLPKTEMGSNPMGAMQNAAEFAEEVLEIVQAIMPDYKMEVA</sequence>
<dbReference type="EMBL" id="FOMW01000021">
    <property type="protein sequence ID" value="SFF14533.1"/>
    <property type="molecule type" value="Genomic_DNA"/>
</dbReference>
<dbReference type="Proteomes" id="UP000198977">
    <property type="component" value="Unassembled WGS sequence"/>
</dbReference>
<accession>A0A1I2GBJ0</accession>
<dbReference type="InterPro" id="IPR027417">
    <property type="entry name" value="P-loop_NTPase"/>
</dbReference>
<keyword evidence="3" id="KW-1185">Reference proteome</keyword>
<reference evidence="3" key="1">
    <citation type="submission" date="2016-10" db="EMBL/GenBank/DDBJ databases">
        <authorList>
            <person name="Varghese N."/>
            <person name="Submissions S."/>
        </authorList>
    </citation>
    <scope>NUCLEOTIDE SEQUENCE [LARGE SCALE GENOMIC DNA]</scope>
    <source>
        <strain evidence="3">DSM 11443</strain>
    </source>
</reference>
<name>A0A1I2GBJ0_9RHOB</name>
<dbReference type="RefSeq" id="WP_177209535.1">
    <property type="nucleotide sequence ID" value="NZ_FOMW01000021.1"/>
</dbReference>
<organism evidence="2 3">
    <name type="scientific">Sulfitobacter brevis</name>
    <dbReference type="NCBI Taxonomy" id="74348"/>
    <lineage>
        <taxon>Bacteria</taxon>
        <taxon>Pseudomonadati</taxon>
        <taxon>Pseudomonadota</taxon>
        <taxon>Alphaproteobacteria</taxon>
        <taxon>Rhodobacterales</taxon>
        <taxon>Roseobacteraceae</taxon>
        <taxon>Sulfitobacter</taxon>
    </lineage>
</organism>